<accession>A0ABZ2IJ36</accession>
<evidence type="ECO:0000313" key="1">
    <source>
        <dbReference type="EMBL" id="WWV65521.1"/>
    </source>
</evidence>
<dbReference type="Proteomes" id="UP001320603">
    <property type="component" value="Chromosome"/>
</dbReference>
<evidence type="ECO:0008006" key="3">
    <source>
        <dbReference type="Google" id="ProtNLM"/>
    </source>
</evidence>
<keyword evidence="2" id="KW-1185">Reference proteome</keyword>
<sequence length="239" mass="26209">MDANIELWNKALKGAMAIPFVKVDRESFLRKELSIYCNEDQINLAISNSPTKVLTNRQMSKIANGCIKYHLTLVCSASALAGLPGGWALAGTIPADIAQFYAHVFALTQKLLYIYGWPDLQNQNGELDDETAQVLTLFTGVMMGSQAATEAVRNLTKAFAGQIAVRLPKQALTKCAIYNVAKQVAKWIGIKLTKDSFSKGIAKVVPLIGAPISAGLTYWTFKPMANRLKKHLDEQMDLC</sequence>
<dbReference type="RefSeq" id="WP_251967855.1">
    <property type="nucleotide sequence ID" value="NZ_CP146284.1"/>
</dbReference>
<evidence type="ECO:0000313" key="2">
    <source>
        <dbReference type="Proteomes" id="UP001320603"/>
    </source>
</evidence>
<reference evidence="1 2" key="1">
    <citation type="submission" date="2024-02" db="EMBL/GenBank/DDBJ databases">
        <title>Whole genome sequencing of Parabacteroides sp. AD58.</title>
        <authorList>
            <person name="Chaplin A.V."/>
            <person name="Pikina A.P."/>
            <person name="Sokolova S.R."/>
            <person name="Korostin D.O."/>
            <person name="Efimov B.A."/>
        </authorList>
    </citation>
    <scope>NUCLEOTIDE SEQUENCE [LARGE SCALE GENOMIC DNA]</scope>
    <source>
        <strain evidence="1 2">AD58</strain>
    </source>
</reference>
<protein>
    <recommendedName>
        <fullName evidence="3">EcsC family protein</fullName>
    </recommendedName>
</protein>
<gene>
    <name evidence="1" type="ORF">NEE14_010985</name>
</gene>
<dbReference type="EMBL" id="CP146284">
    <property type="protein sequence ID" value="WWV65521.1"/>
    <property type="molecule type" value="Genomic_DNA"/>
</dbReference>
<proteinExistence type="predicted"/>
<name>A0ABZ2IJ36_9BACT</name>
<organism evidence="1 2">
    <name type="scientific">Parabacteroides absconsus</name>
    <dbReference type="NCBI Taxonomy" id="2951805"/>
    <lineage>
        <taxon>Bacteria</taxon>
        <taxon>Pseudomonadati</taxon>
        <taxon>Bacteroidota</taxon>
        <taxon>Bacteroidia</taxon>
        <taxon>Bacteroidales</taxon>
        <taxon>Tannerellaceae</taxon>
        <taxon>Parabacteroides</taxon>
    </lineage>
</organism>